<dbReference type="OrthoDB" id="441660at2759"/>
<feature type="transmembrane region" description="Helical" evidence="6">
    <location>
        <begin position="657"/>
        <end position="676"/>
    </location>
</feature>
<feature type="transmembrane region" description="Helical" evidence="6">
    <location>
        <begin position="615"/>
        <end position="637"/>
    </location>
</feature>
<dbReference type="PROSITE" id="PS50820">
    <property type="entry name" value="LCCL"/>
    <property type="match status" value="1"/>
</dbReference>
<dbReference type="PANTHER" id="PTHR31331:SF1">
    <property type="entry name" value="CYSTEINE RICH SECRETORY PROTEIN LCCL DOMAIN CONTAINING 2"/>
    <property type="match status" value="1"/>
</dbReference>
<evidence type="ECO:0000256" key="6">
    <source>
        <dbReference type="SAM" id="Phobius"/>
    </source>
</evidence>
<dbReference type="Pfam" id="PF01284">
    <property type="entry name" value="MARVEL"/>
    <property type="match status" value="1"/>
</dbReference>
<evidence type="ECO:0000256" key="1">
    <source>
        <dbReference type="ARBA" id="ARBA00004141"/>
    </source>
</evidence>
<evidence type="ECO:0000256" key="3">
    <source>
        <dbReference type="ARBA" id="ARBA00022989"/>
    </source>
</evidence>
<dbReference type="STRING" id="1450537.A0A395HP32"/>
<name>A0A395HP32_ASPHC</name>
<dbReference type="Gene3D" id="2.170.130.20">
    <property type="entry name" value="LCCL-like domain"/>
    <property type="match status" value="1"/>
</dbReference>
<dbReference type="RefSeq" id="XP_025547762.1">
    <property type="nucleotide sequence ID" value="XM_025700196.1"/>
</dbReference>
<organism evidence="8 9">
    <name type="scientific">Aspergillus homomorphus (strain CBS 101889)</name>
    <dbReference type="NCBI Taxonomy" id="1450537"/>
    <lineage>
        <taxon>Eukaryota</taxon>
        <taxon>Fungi</taxon>
        <taxon>Dikarya</taxon>
        <taxon>Ascomycota</taxon>
        <taxon>Pezizomycotina</taxon>
        <taxon>Eurotiomycetes</taxon>
        <taxon>Eurotiomycetidae</taxon>
        <taxon>Eurotiales</taxon>
        <taxon>Aspergillaceae</taxon>
        <taxon>Aspergillus</taxon>
        <taxon>Aspergillus subgen. Circumdati</taxon>
    </lineage>
</organism>
<reference evidence="8 9" key="1">
    <citation type="submission" date="2018-02" db="EMBL/GenBank/DDBJ databases">
        <title>The genomes of Aspergillus section Nigri reveals drivers in fungal speciation.</title>
        <authorList>
            <consortium name="DOE Joint Genome Institute"/>
            <person name="Vesth T.C."/>
            <person name="Nybo J."/>
            <person name="Theobald S."/>
            <person name="Brandl J."/>
            <person name="Frisvad J.C."/>
            <person name="Nielsen K.F."/>
            <person name="Lyhne E.K."/>
            <person name="Kogle M.E."/>
            <person name="Kuo A."/>
            <person name="Riley R."/>
            <person name="Clum A."/>
            <person name="Nolan M."/>
            <person name="Lipzen A."/>
            <person name="Salamov A."/>
            <person name="Henrissat B."/>
            <person name="Wiebenga A."/>
            <person name="De vries R.P."/>
            <person name="Grigoriev I.V."/>
            <person name="Mortensen U.H."/>
            <person name="Andersen M.R."/>
            <person name="Baker S.E."/>
        </authorList>
    </citation>
    <scope>NUCLEOTIDE SEQUENCE [LARGE SCALE GENOMIC DNA]</scope>
    <source>
        <strain evidence="8 9">CBS 101889</strain>
    </source>
</reference>
<dbReference type="InterPro" id="IPR036609">
    <property type="entry name" value="LCCL_sf"/>
</dbReference>
<dbReference type="Proteomes" id="UP000248961">
    <property type="component" value="Unassembled WGS sequence"/>
</dbReference>
<feature type="transmembrane region" description="Helical" evidence="6">
    <location>
        <begin position="581"/>
        <end position="603"/>
    </location>
</feature>
<evidence type="ECO:0000313" key="9">
    <source>
        <dbReference type="Proteomes" id="UP000248961"/>
    </source>
</evidence>
<dbReference type="InterPro" id="IPR008253">
    <property type="entry name" value="Marvel"/>
</dbReference>
<feature type="region of interest" description="Disordered" evidence="5">
    <location>
        <begin position="151"/>
        <end position="217"/>
    </location>
</feature>
<dbReference type="GO" id="GO:0016020">
    <property type="term" value="C:membrane"/>
    <property type="evidence" value="ECO:0007669"/>
    <property type="project" value="UniProtKB-SubCell"/>
</dbReference>
<keyword evidence="2 6" id="KW-0812">Transmembrane</keyword>
<accession>A0A395HP32</accession>
<feature type="transmembrane region" description="Helical" evidence="6">
    <location>
        <begin position="121"/>
        <end position="142"/>
    </location>
</feature>
<dbReference type="SUPFAM" id="SSF69848">
    <property type="entry name" value="LCCL domain"/>
    <property type="match status" value="1"/>
</dbReference>
<evidence type="ECO:0000256" key="5">
    <source>
        <dbReference type="SAM" id="MobiDB-lite"/>
    </source>
</evidence>
<dbReference type="InterPro" id="IPR051957">
    <property type="entry name" value="CRISP-LCCL_domain"/>
</dbReference>
<feature type="transmembrane region" description="Helical" evidence="6">
    <location>
        <begin position="70"/>
        <end position="90"/>
    </location>
</feature>
<sequence length="804" mass="88233">MPVISRLISIVFRVVEVVCAAVVAGIIGHYLHQYSGDAWPVARWIYTEVIAGLSILLGLIWLIPFSSGFFSWPFDVIISFAWFAAFGILVDAIHKLNCGSIWYWGGITHNNSCGRWKAAEAFSFISAIVWLASALVGIWFTFRVRDSTAPRHSRSSSFEKGSQDYPLTVLEPENDSDSSHLVVIGRESSDGRPDAGTRDPLLPTATPNPQRRQEPDKLSCSISGICNWIKGPALPLKYEITPWLVRWQTAPARFIEHHFPSTRARASLLVACIALWGVIFLSILHVSITGQEVAGYGVPVKLSCHARLWYNATECGLNGDACRPFDNGGFAFRCPASCNDAILLEPYVVGPAEYNYRPLVIGGSLQDDPAANSSHRDPGIYRGDSAICPAAFHAGLITSQTGGCGVLRRTGEHSDYPSVPKNGLTSIGFRSTFPLSFTFDADPSGGSSCRDQRWPLFTFSLIATTLISLFTTSSAGFFAAIYFIIYFQVALSSDPPYSPNYLEIVSTALGRFLPCAIVGWVIYHFTVRRTLGQGEHTLAARWDQTALWLGPCWVGALNRDTFDKIPISRLTPHDLQQQPGAIPALIIIVACLVLVVLTQALAFRREGRLPHMLTLYAIFAAGIIILLLVPDMNLRIHHYILSLLFLPGTSLQTRPSLVYQGLLVGLFINGIARWGFDSILQTSAALLEGAQLGSVLPAVGAPIILGATQIAFAVGREHLVNGTAAAAVGDGVSVLVNDVERYRGFWSDLMDPHNGEALFNWTRRVEGEDEYFRFAFVRLNALGGFWYEDFTKPGVWTKDGAWRG</sequence>
<evidence type="ECO:0000259" key="7">
    <source>
        <dbReference type="PROSITE" id="PS50820"/>
    </source>
</evidence>
<dbReference type="Pfam" id="PF03815">
    <property type="entry name" value="LCCL"/>
    <property type="match status" value="1"/>
</dbReference>
<evidence type="ECO:0000256" key="2">
    <source>
        <dbReference type="ARBA" id="ARBA00022692"/>
    </source>
</evidence>
<feature type="transmembrane region" description="Helical" evidence="6">
    <location>
        <begin position="268"/>
        <end position="288"/>
    </location>
</feature>
<keyword evidence="9" id="KW-1185">Reference proteome</keyword>
<keyword evidence="4 6" id="KW-0472">Membrane</keyword>
<feature type="transmembrane region" description="Helical" evidence="6">
    <location>
        <begin position="456"/>
        <end position="489"/>
    </location>
</feature>
<proteinExistence type="predicted"/>
<evidence type="ECO:0000313" key="8">
    <source>
        <dbReference type="EMBL" id="RAL08608.1"/>
    </source>
</evidence>
<keyword evidence="3 6" id="KW-1133">Transmembrane helix</keyword>
<comment type="subcellular location">
    <subcellularLocation>
        <location evidence="1">Membrane</location>
        <topology evidence="1">Multi-pass membrane protein</topology>
    </subcellularLocation>
</comment>
<protein>
    <recommendedName>
        <fullName evidence="7">LCCL domain-containing protein</fullName>
    </recommendedName>
</protein>
<dbReference type="PANTHER" id="PTHR31331">
    <property type="entry name" value="LCCL DOMAIN PROTEIN (AFU_ORTHOLOGUE AFUA_5G08630)"/>
    <property type="match status" value="1"/>
</dbReference>
<feature type="transmembrane region" description="Helical" evidence="6">
    <location>
        <begin position="44"/>
        <end position="63"/>
    </location>
</feature>
<feature type="domain" description="LCCL" evidence="7">
    <location>
        <begin position="351"/>
        <end position="427"/>
    </location>
</feature>
<gene>
    <name evidence="8" type="ORF">BO97DRAFT_472969</name>
</gene>
<evidence type="ECO:0000256" key="4">
    <source>
        <dbReference type="ARBA" id="ARBA00023136"/>
    </source>
</evidence>
<feature type="transmembrane region" description="Helical" evidence="6">
    <location>
        <begin position="501"/>
        <end position="523"/>
    </location>
</feature>
<dbReference type="AlphaFoldDB" id="A0A395HP32"/>
<dbReference type="EMBL" id="KZ824312">
    <property type="protein sequence ID" value="RAL08608.1"/>
    <property type="molecule type" value="Genomic_DNA"/>
</dbReference>
<dbReference type="VEuPathDB" id="FungiDB:BO97DRAFT_472969"/>
<feature type="compositionally biased region" description="Basic and acidic residues" evidence="5">
    <location>
        <begin position="187"/>
        <end position="197"/>
    </location>
</feature>
<feature type="transmembrane region" description="Helical" evidence="6">
    <location>
        <begin position="7"/>
        <end position="32"/>
    </location>
</feature>
<dbReference type="GeneID" id="37204485"/>
<dbReference type="InterPro" id="IPR004043">
    <property type="entry name" value="LCCL"/>
</dbReference>